<evidence type="ECO:0000313" key="1">
    <source>
        <dbReference type="EMBL" id="RCH85473.1"/>
    </source>
</evidence>
<proteinExistence type="predicted"/>
<keyword evidence="2" id="KW-1185">Reference proteome</keyword>
<dbReference type="OrthoDB" id="2289244at2759"/>
<dbReference type="AlphaFoldDB" id="A0A367J6C1"/>
<organism evidence="1 2">
    <name type="scientific">Rhizopus azygosporus</name>
    <name type="common">Rhizopus microsporus var. azygosporus</name>
    <dbReference type="NCBI Taxonomy" id="86630"/>
    <lineage>
        <taxon>Eukaryota</taxon>
        <taxon>Fungi</taxon>
        <taxon>Fungi incertae sedis</taxon>
        <taxon>Mucoromycota</taxon>
        <taxon>Mucoromycotina</taxon>
        <taxon>Mucoromycetes</taxon>
        <taxon>Mucorales</taxon>
        <taxon>Mucorineae</taxon>
        <taxon>Rhizopodaceae</taxon>
        <taxon>Rhizopus</taxon>
    </lineage>
</organism>
<sequence>MNSLAANFFQNYLTQHQQPNHSGNLLGSGPMDWLVNAATFAGTDALLNKVEGEEGKHPHLWRNAGIAGALALAYQWYRNHHQQPQYDPDQQQLMYYTQPQPESYYYYYPQPYYPQHQQQQQQYIMPPSLPSILPPLPPQLQPPPVQSYGIYNNNNPYMMQQPYPSHMMMPNMVPFPPMTPYFGPQQPMTMMMPYQHRYPFTI</sequence>
<accession>A0A367J6C1</accession>
<protein>
    <submittedName>
        <fullName evidence="1">Uncharacterized protein</fullName>
    </submittedName>
</protein>
<evidence type="ECO:0000313" key="2">
    <source>
        <dbReference type="Proteomes" id="UP000252139"/>
    </source>
</evidence>
<dbReference type="Proteomes" id="UP000252139">
    <property type="component" value="Unassembled WGS sequence"/>
</dbReference>
<reference evidence="1 2" key="1">
    <citation type="journal article" date="2018" name="G3 (Bethesda)">
        <title>Phylogenetic and Phylogenomic Definition of Rhizopus Species.</title>
        <authorList>
            <person name="Gryganskyi A.P."/>
            <person name="Golan J."/>
            <person name="Dolatabadi S."/>
            <person name="Mondo S."/>
            <person name="Robb S."/>
            <person name="Idnurm A."/>
            <person name="Muszewska A."/>
            <person name="Steczkiewicz K."/>
            <person name="Masonjones S."/>
            <person name="Liao H.L."/>
            <person name="Gajdeczka M.T."/>
            <person name="Anike F."/>
            <person name="Vuek A."/>
            <person name="Anishchenko I.M."/>
            <person name="Voigt K."/>
            <person name="de Hoog G.S."/>
            <person name="Smith M.E."/>
            <person name="Heitman J."/>
            <person name="Vilgalys R."/>
            <person name="Stajich J.E."/>
        </authorList>
    </citation>
    <scope>NUCLEOTIDE SEQUENCE [LARGE SCALE GENOMIC DNA]</scope>
    <source>
        <strain evidence="1 2">CBS 357.93</strain>
    </source>
</reference>
<name>A0A367J6C1_RHIAZ</name>
<comment type="caution">
    <text evidence="1">The sequence shown here is derived from an EMBL/GenBank/DDBJ whole genome shotgun (WGS) entry which is preliminary data.</text>
</comment>
<gene>
    <name evidence="1" type="ORF">CU097_003438</name>
</gene>
<dbReference type="EMBL" id="PJQL01002089">
    <property type="protein sequence ID" value="RCH85473.1"/>
    <property type="molecule type" value="Genomic_DNA"/>
</dbReference>